<sequence length="35" mass="4087">MTAQKALGEDLHNIFHLPLSIQAHQQYQELEQLIQ</sequence>
<accession>A0A0A8Z6L8</accession>
<dbReference type="EMBL" id="GBRH01267408">
    <property type="protein sequence ID" value="JAD30487.1"/>
    <property type="molecule type" value="Transcribed_RNA"/>
</dbReference>
<proteinExistence type="predicted"/>
<protein>
    <submittedName>
        <fullName evidence="1">Uncharacterized protein</fullName>
    </submittedName>
</protein>
<dbReference type="AlphaFoldDB" id="A0A0A8Z6L8"/>
<reference evidence="1" key="1">
    <citation type="submission" date="2014-09" db="EMBL/GenBank/DDBJ databases">
        <authorList>
            <person name="Magalhaes I.L.F."/>
            <person name="Oliveira U."/>
            <person name="Santos F.R."/>
            <person name="Vidigal T.H.D.A."/>
            <person name="Brescovit A.D."/>
            <person name="Santos A.J."/>
        </authorList>
    </citation>
    <scope>NUCLEOTIDE SEQUENCE</scope>
    <source>
        <tissue evidence="1">Shoot tissue taken approximately 20 cm above the soil surface</tissue>
    </source>
</reference>
<reference evidence="1" key="2">
    <citation type="journal article" date="2015" name="Data Brief">
        <title>Shoot transcriptome of the giant reed, Arundo donax.</title>
        <authorList>
            <person name="Barrero R.A."/>
            <person name="Guerrero F.D."/>
            <person name="Moolhuijzen P."/>
            <person name="Goolsby J.A."/>
            <person name="Tidwell J."/>
            <person name="Bellgard S.E."/>
            <person name="Bellgard M.I."/>
        </authorList>
    </citation>
    <scope>NUCLEOTIDE SEQUENCE</scope>
    <source>
        <tissue evidence="1">Shoot tissue taken approximately 20 cm above the soil surface</tissue>
    </source>
</reference>
<evidence type="ECO:0000313" key="1">
    <source>
        <dbReference type="EMBL" id="JAD30487.1"/>
    </source>
</evidence>
<name>A0A0A8Z6L8_ARUDO</name>
<organism evidence="1">
    <name type="scientific">Arundo donax</name>
    <name type="common">Giant reed</name>
    <name type="synonym">Donax arundinaceus</name>
    <dbReference type="NCBI Taxonomy" id="35708"/>
    <lineage>
        <taxon>Eukaryota</taxon>
        <taxon>Viridiplantae</taxon>
        <taxon>Streptophyta</taxon>
        <taxon>Embryophyta</taxon>
        <taxon>Tracheophyta</taxon>
        <taxon>Spermatophyta</taxon>
        <taxon>Magnoliopsida</taxon>
        <taxon>Liliopsida</taxon>
        <taxon>Poales</taxon>
        <taxon>Poaceae</taxon>
        <taxon>PACMAD clade</taxon>
        <taxon>Arundinoideae</taxon>
        <taxon>Arundineae</taxon>
        <taxon>Arundo</taxon>
    </lineage>
</organism>